<reference evidence="4 5" key="1">
    <citation type="journal article" date="2008" name="Appl. Environ. Microbiol.">
        <title>Genomic insights into Mn(II) oxidation by the marine alphaproteobacterium Aurantimonas sp. strain SI85-9A1.</title>
        <authorList>
            <person name="Dick G.J."/>
            <person name="Podell S."/>
            <person name="Johnson H.A."/>
            <person name="Rivera-Espinoza Y."/>
            <person name="Bernier-Latmani R."/>
            <person name="McCarthy J.K."/>
            <person name="Torpey J.W."/>
            <person name="Clement B.G."/>
            <person name="Gaasterland T."/>
            <person name="Tebo B.M."/>
        </authorList>
    </citation>
    <scope>NUCLEOTIDE SEQUENCE [LARGE SCALE GENOMIC DNA]</scope>
    <source>
        <strain evidence="4 5">SI85-9A1</strain>
    </source>
</reference>
<dbReference type="HOGENOM" id="CLU_036176_1_1_5"/>
<dbReference type="PANTHER" id="PTHR33376:SF7">
    <property type="entry name" value="C4-DICARBOXYLATE-BINDING PROTEIN DCTB"/>
    <property type="match status" value="1"/>
</dbReference>
<dbReference type="Proteomes" id="UP000000321">
    <property type="component" value="Unassembled WGS sequence"/>
</dbReference>
<dbReference type="Gene3D" id="3.40.190.170">
    <property type="entry name" value="Bacterial extracellular solute-binding protein, family 7"/>
    <property type="match status" value="1"/>
</dbReference>
<protein>
    <submittedName>
        <fullName evidence="4">Periplasmic substrate-binding protein, TRAP-type C4-dicarboxylate transporter</fullName>
    </submittedName>
</protein>
<sequence length="341" mass="37841">MQRSRHPGGMRSDSPIGRFFMQKSLFAALVLGAASVAFPALAEDIAIALHVEPGHEMFQVGERLKKNIEEKSEGRFTVTLLGTEVGGERDHLEGASSGEYQIALGGSMPMTLYAPKYAGADLPFVFDASADAKKVYEGEMGEQLRQAVRETGNLELVGLSIRNPRNLTSKNPVKTPDDIQGVRMRVPEIAPWVQIWTEIGALPSPIAWPEVYTALQTGVIDMQENPVDYIWSGKLFEVQSYVAKTQHVYSFFHWLMNEDFYQGLSEEDRAMLQESVDEAIAWGDELVTGNEAKLYEQLQEKGMQVVEPDVAAFRAKAAPAIRKIADGFAPEVRDYVLSKLN</sequence>
<comment type="similarity">
    <text evidence="1">Belongs to the bacterial solute-binding protein 7 family.</text>
</comment>
<dbReference type="NCBIfam" id="NF037995">
    <property type="entry name" value="TRAP_S1"/>
    <property type="match status" value="1"/>
</dbReference>
<evidence type="ECO:0000313" key="5">
    <source>
        <dbReference type="Proteomes" id="UP000000321"/>
    </source>
</evidence>
<dbReference type="AlphaFoldDB" id="Q1YDM3"/>
<dbReference type="InterPro" id="IPR038404">
    <property type="entry name" value="TRAP_DctP_sf"/>
</dbReference>
<keyword evidence="5" id="KW-1185">Reference proteome</keyword>
<dbReference type="PANTHER" id="PTHR33376">
    <property type="match status" value="1"/>
</dbReference>
<keyword evidence="2" id="KW-0813">Transport</keyword>
<dbReference type="CDD" id="cd13603">
    <property type="entry name" value="PBP2_TRAP_Siap_TeaA_like"/>
    <property type="match status" value="1"/>
</dbReference>
<keyword evidence="3" id="KW-0732">Signal</keyword>
<proteinExistence type="inferred from homology"/>
<evidence type="ECO:0000256" key="1">
    <source>
        <dbReference type="ARBA" id="ARBA00009023"/>
    </source>
</evidence>
<organism evidence="4 5">
    <name type="scientific">Aurantimonas manganoxydans (strain ATCC BAA-1229 / DSM 21871 / SI85-9A1)</name>
    <dbReference type="NCBI Taxonomy" id="287752"/>
    <lineage>
        <taxon>Bacteria</taxon>
        <taxon>Pseudomonadati</taxon>
        <taxon>Pseudomonadota</taxon>
        <taxon>Alphaproteobacteria</taxon>
        <taxon>Hyphomicrobiales</taxon>
        <taxon>Aurantimonadaceae</taxon>
        <taxon>Aurantimonas</taxon>
    </lineage>
</organism>
<dbReference type="EMBL" id="AAPJ01000012">
    <property type="protein sequence ID" value="EAS48335.1"/>
    <property type="molecule type" value="Genomic_DNA"/>
</dbReference>
<accession>Q1YDM3</accession>
<comment type="caution">
    <text evidence="4">The sequence shown here is derived from an EMBL/GenBank/DDBJ whole genome shotgun (WGS) entry which is preliminary data.</text>
</comment>
<evidence type="ECO:0000256" key="2">
    <source>
        <dbReference type="ARBA" id="ARBA00022448"/>
    </source>
</evidence>
<dbReference type="GO" id="GO:0055085">
    <property type="term" value="P:transmembrane transport"/>
    <property type="evidence" value="ECO:0007669"/>
    <property type="project" value="InterPro"/>
</dbReference>
<name>Q1YDM3_AURMS</name>
<dbReference type="BioCyc" id="AURANTIMONAS:SI859A1_00105-MONOMER"/>
<evidence type="ECO:0000313" key="4">
    <source>
        <dbReference type="EMBL" id="EAS48335.1"/>
    </source>
</evidence>
<evidence type="ECO:0000256" key="3">
    <source>
        <dbReference type="ARBA" id="ARBA00022729"/>
    </source>
</evidence>
<gene>
    <name evidence="4" type="ORF">SI859A1_00105</name>
</gene>
<dbReference type="InterPro" id="IPR018389">
    <property type="entry name" value="DctP_fam"/>
</dbReference>
<dbReference type="Pfam" id="PF03480">
    <property type="entry name" value="DctP"/>
    <property type="match status" value="1"/>
</dbReference>